<dbReference type="Proteomes" id="UP001056535">
    <property type="component" value="Chromosome"/>
</dbReference>
<dbReference type="Pfam" id="PF14257">
    <property type="entry name" value="DUF4349"/>
    <property type="match status" value="1"/>
</dbReference>
<keyword evidence="3" id="KW-0472">Membrane</keyword>
<evidence type="ECO:0000256" key="1">
    <source>
        <dbReference type="SAM" id="Coils"/>
    </source>
</evidence>
<dbReference type="InterPro" id="IPR025645">
    <property type="entry name" value="DUF4349"/>
</dbReference>
<keyword evidence="1" id="KW-0175">Coiled coil</keyword>
<reference evidence="6" key="1">
    <citation type="submission" date="2022-06" db="EMBL/GenBank/DDBJ databases">
        <title>Ornithinimicrobium JY.X270.</title>
        <authorList>
            <person name="Huang Y."/>
        </authorList>
    </citation>
    <scope>NUCLEOTIDE SEQUENCE</scope>
    <source>
        <strain evidence="6">JY.X270</strain>
    </source>
</reference>
<evidence type="ECO:0000313" key="7">
    <source>
        <dbReference type="Proteomes" id="UP001056535"/>
    </source>
</evidence>
<feature type="compositionally biased region" description="Low complexity" evidence="2">
    <location>
        <begin position="66"/>
        <end position="78"/>
    </location>
</feature>
<dbReference type="EMBL" id="CP099490">
    <property type="protein sequence ID" value="USQ77698.1"/>
    <property type="molecule type" value="Genomic_DNA"/>
</dbReference>
<feature type="compositionally biased region" description="Low complexity" evidence="2">
    <location>
        <begin position="28"/>
        <end position="57"/>
    </location>
</feature>
<evidence type="ECO:0000256" key="2">
    <source>
        <dbReference type="SAM" id="MobiDB-lite"/>
    </source>
</evidence>
<keyword evidence="7" id="KW-1185">Reference proteome</keyword>
<dbReference type="PROSITE" id="PS51257">
    <property type="entry name" value="PROKAR_LIPOPROTEIN"/>
    <property type="match status" value="1"/>
</dbReference>
<feature type="domain" description="DUF4349" evidence="5">
    <location>
        <begin position="94"/>
        <end position="311"/>
    </location>
</feature>
<proteinExistence type="predicted"/>
<keyword evidence="4" id="KW-0732">Signal</keyword>
<keyword evidence="3" id="KW-1133">Transmembrane helix</keyword>
<evidence type="ECO:0000259" key="5">
    <source>
        <dbReference type="Pfam" id="PF14257"/>
    </source>
</evidence>
<sequence length="334" mass="34481">MLRITPRHGRSTLVAGAIALALLGGCSASSDDAMDEPAPADSAAQAEEAGAADAGSDGADRDLAGEDSQAAAAPAAGEGESGVDPVSQNLPEGRMIARDAQLGIAVEDVNESAAQVRAAAVAADGWVVSEELSPDNSAERFDGFATLVLSVPGDRLDATLDQLGPTGRLTSRVITSLDVTQDFTDTSARIETLEASVTRVRGLLEDAGGIEDIVFLERELADREAELDVLKAHVKGLEADVARSSITVHLTETDPAEAVQLAQEEEPTGFAAGLSAGWDAFLSGVAFVLTAIGALLPFAIVAALILAPVLWWRRRRASADQRAAEPVPVPSTEA</sequence>
<organism evidence="6 7">
    <name type="scientific">Ornithinimicrobium cryptoxanthini</name>
    <dbReference type="NCBI Taxonomy" id="2934161"/>
    <lineage>
        <taxon>Bacteria</taxon>
        <taxon>Bacillati</taxon>
        <taxon>Actinomycetota</taxon>
        <taxon>Actinomycetes</taxon>
        <taxon>Micrococcales</taxon>
        <taxon>Ornithinimicrobiaceae</taxon>
        <taxon>Ornithinimicrobium</taxon>
    </lineage>
</organism>
<feature type="transmembrane region" description="Helical" evidence="3">
    <location>
        <begin position="285"/>
        <end position="312"/>
    </location>
</feature>
<feature type="region of interest" description="Disordered" evidence="2">
    <location>
        <begin position="28"/>
        <end position="89"/>
    </location>
</feature>
<name>A0ABY4YLP3_9MICO</name>
<evidence type="ECO:0000313" key="6">
    <source>
        <dbReference type="EMBL" id="USQ77698.1"/>
    </source>
</evidence>
<feature type="signal peptide" evidence="4">
    <location>
        <begin position="1"/>
        <end position="30"/>
    </location>
</feature>
<evidence type="ECO:0000256" key="3">
    <source>
        <dbReference type="SAM" id="Phobius"/>
    </source>
</evidence>
<gene>
    <name evidence="6" type="ORF">NF557_07305</name>
</gene>
<accession>A0ABY4YLP3</accession>
<dbReference type="RefSeq" id="WP_252623123.1">
    <property type="nucleotide sequence ID" value="NZ_CP099490.1"/>
</dbReference>
<feature type="chain" id="PRO_5047233436" evidence="4">
    <location>
        <begin position="31"/>
        <end position="334"/>
    </location>
</feature>
<evidence type="ECO:0000256" key="4">
    <source>
        <dbReference type="SAM" id="SignalP"/>
    </source>
</evidence>
<feature type="coiled-coil region" evidence="1">
    <location>
        <begin position="213"/>
        <end position="240"/>
    </location>
</feature>
<keyword evidence="3" id="KW-0812">Transmembrane</keyword>
<protein>
    <submittedName>
        <fullName evidence="6">DUF4349 domain-containing protein</fullName>
    </submittedName>
</protein>